<evidence type="ECO:0000256" key="1">
    <source>
        <dbReference type="ARBA" id="ARBA00004308"/>
    </source>
</evidence>
<evidence type="ECO:0000256" key="3">
    <source>
        <dbReference type="ARBA" id="ARBA00022737"/>
    </source>
</evidence>
<feature type="region of interest" description="Disordered" evidence="5">
    <location>
        <begin position="307"/>
        <end position="343"/>
    </location>
</feature>
<dbReference type="GO" id="GO:0042802">
    <property type="term" value="F:identical protein binding"/>
    <property type="evidence" value="ECO:0007669"/>
    <property type="project" value="EnsemblFungi"/>
</dbReference>
<dbReference type="InterPro" id="IPR016024">
    <property type="entry name" value="ARM-type_fold"/>
</dbReference>
<dbReference type="GO" id="GO:0006661">
    <property type="term" value="P:phosphatidylinositol biosynthetic process"/>
    <property type="evidence" value="ECO:0007669"/>
    <property type="project" value="EnsemblFungi"/>
</dbReference>
<dbReference type="GO" id="GO:0010008">
    <property type="term" value="C:endosome membrane"/>
    <property type="evidence" value="ECO:0007669"/>
    <property type="project" value="TreeGrafter"/>
</dbReference>
<dbReference type="GO" id="GO:0042327">
    <property type="term" value="P:positive regulation of phosphorylation"/>
    <property type="evidence" value="ECO:0007669"/>
    <property type="project" value="EnsemblFungi"/>
</dbReference>
<organism evidence="7 8">
    <name type="scientific">Babjeviella inositovora NRRL Y-12698</name>
    <dbReference type="NCBI Taxonomy" id="984486"/>
    <lineage>
        <taxon>Eukaryota</taxon>
        <taxon>Fungi</taxon>
        <taxon>Dikarya</taxon>
        <taxon>Ascomycota</taxon>
        <taxon>Saccharomycotina</taxon>
        <taxon>Pichiomycetes</taxon>
        <taxon>Serinales incertae sedis</taxon>
        <taxon>Babjeviella</taxon>
    </lineage>
</organism>
<dbReference type="PANTHER" id="PTHR16023:SF0">
    <property type="entry name" value="PROTEIN VAC14 HOMOLOG"/>
    <property type="match status" value="1"/>
</dbReference>
<keyword evidence="3" id="KW-0677">Repeat</keyword>
<gene>
    <name evidence="7" type="ORF">BABINDRAFT_10530</name>
</gene>
<dbReference type="GO" id="GO:0000329">
    <property type="term" value="C:fungal-type vacuole membrane"/>
    <property type="evidence" value="ECO:0007669"/>
    <property type="project" value="EnsemblFungi"/>
</dbReference>
<evidence type="ECO:0000256" key="4">
    <source>
        <dbReference type="ARBA" id="ARBA00023136"/>
    </source>
</evidence>
<feature type="compositionally biased region" description="Acidic residues" evidence="5">
    <location>
        <begin position="321"/>
        <end position="331"/>
    </location>
</feature>
<evidence type="ECO:0000256" key="5">
    <source>
        <dbReference type="SAM" id="MobiDB-lite"/>
    </source>
</evidence>
<proteinExistence type="inferred from homology"/>
<name>A0A1E3QH21_9ASCO</name>
<comment type="subcellular location">
    <subcellularLocation>
        <location evidence="1">Endomembrane system</location>
    </subcellularLocation>
</comment>
<protein>
    <recommendedName>
        <fullName evidence="6">Vacuolar protein 14 C-terminal Fig4-binding domain-containing protein</fullName>
    </recommendedName>
</protein>
<dbReference type="GO" id="GO:1903778">
    <property type="term" value="P:protein localization to vacuolar membrane"/>
    <property type="evidence" value="ECO:0007669"/>
    <property type="project" value="EnsemblFungi"/>
</dbReference>
<dbReference type="OrthoDB" id="5574975at2759"/>
<keyword evidence="4" id="KW-0472">Membrane</keyword>
<keyword evidence="8" id="KW-1185">Reference proteome</keyword>
<evidence type="ECO:0000259" key="6">
    <source>
        <dbReference type="Pfam" id="PF11916"/>
    </source>
</evidence>
<dbReference type="GO" id="GO:0030674">
    <property type="term" value="F:protein-macromolecule adaptor activity"/>
    <property type="evidence" value="ECO:0007669"/>
    <property type="project" value="EnsemblFungi"/>
</dbReference>
<dbReference type="Proteomes" id="UP000094336">
    <property type="component" value="Unassembled WGS sequence"/>
</dbReference>
<dbReference type="EMBL" id="KV454444">
    <property type="protein sequence ID" value="ODQ76995.1"/>
    <property type="molecule type" value="Genomic_DNA"/>
</dbReference>
<dbReference type="Gene3D" id="1.25.10.10">
    <property type="entry name" value="Leucine-rich Repeat Variant"/>
    <property type="match status" value="2"/>
</dbReference>
<dbReference type="PANTHER" id="PTHR16023">
    <property type="entry name" value="TAX1 BINDING PROTEIN-RELATED"/>
    <property type="match status" value="1"/>
</dbReference>
<dbReference type="RefSeq" id="XP_018982323.1">
    <property type="nucleotide sequence ID" value="XM_019126754.1"/>
</dbReference>
<sequence length="790" mass="88180">MESIISPSIEKDLANNIYEKRKAAALAIEAITRKAQARGDAATITKIISELTYYTHGTGAKMGAITALAGVAVALGPYVIAFYLEALVRPIFVAFRDTNARVRYYACESLYNIAKIARGEILLYFNEIFDILCILVTDTELSVKNAADLLDRLVKDIVCAKAVTYVSILHKESSDISLYKVDSSGRALQVNSPQNPQVAFSLVKFIPTLMERMYAVDPFARKFLLTWIDLLDDLPALELVTYMPTFFKGLLKFLDDSHQDVRIETHKMLNNFLKEIKSIHQVKEHVKAMKESGASGERSLGESLGELSVKDQDGGDQDGGAQEDGDQDGSDQDDRVSQASYSDGSFINGQDIYIDYPKLIEILVDSLDSNNLEIEFTVLKWLEELLQIAPDSFPKFLPRILTLLLPTLSRDNFDLATNAGAVDAALRALVGFESVNLQATIHAAFSQFMTEHDRTRVAALEWLIVLHAQSPARFFESRAIRVGDLLRSLIDSSPDVIVKILQLLSQISEGDEQFFGEFIADLIALFKNDRLSLSNDKYEFILRKLCQSLDSDKIYQTIAEGLSGETNLDFLSRIIQMLNNTLVTASELAELRRKLKAADDWGVFSTLFKAWSHNAPLALSLCLLTANYELAYLIVQCFADMEVNFNMLTQLDILVQLLESPVFMKMRLQLLEPEKHPYLCKSLYGLLMLLPQTSTFTALQNRLAVVNSLTSLAPVHPVAITTVSMKRKRINELLEGFKVVQQQHEQLRLQAAKKAARPRAHAHTSSVSTTVNHLNVHGVAMSLKSLNPAQ</sequence>
<dbReference type="Pfam" id="PF11916">
    <property type="entry name" value="Vac14_Fig4_bd"/>
    <property type="match status" value="1"/>
</dbReference>
<dbReference type="AlphaFoldDB" id="A0A1E3QH21"/>
<dbReference type="GO" id="GO:0071474">
    <property type="term" value="P:cellular hyperosmotic response"/>
    <property type="evidence" value="ECO:0007669"/>
    <property type="project" value="EnsemblFungi"/>
</dbReference>
<comment type="similarity">
    <text evidence="2">Belongs to the VAC14 family.</text>
</comment>
<dbReference type="InterPro" id="IPR021841">
    <property type="entry name" value="VAC14_Fig4p-bd"/>
</dbReference>
<accession>A0A1E3QH21</accession>
<evidence type="ECO:0000313" key="8">
    <source>
        <dbReference type="Proteomes" id="UP000094336"/>
    </source>
</evidence>
<dbReference type="InterPro" id="IPR026825">
    <property type="entry name" value="Vac14"/>
</dbReference>
<evidence type="ECO:0000313" key="7">
    <source>
        <dbReference type="EMBL" id="ODQ76995.1"/>
    </source>
</evidence>
<dbReference type="STRING" id="984486.A0A1E3QH21"/>
<reference evidence="8" key="1">
    <citation type="submission" date="2016-05" db="EMBL/GenBank/DDBJ databases">
        <title>Comparative genomics of biotechnologically important yeasts.</title>
        <authorList>
            <consortium name="DOE Joint Genome Institute"/>
            <person name="Riley R."/>
            <person name="Haridas S."/>
            <person name="Wolfe K.H."/>
            <person name="Lopes M.R."/>
            <person name="Hittinger C.T."/>
            <person name="Goker M."/>
            <person name="Salamov A."/>
            <person name="Wisecaver J."/>
            <person name="Long T.M."/>
            <person name="Aerts A.L."/>
            <person name="Barry K."/>
            <person name="Choi C."/>
            <person name="Clum A."/>
            <person name="Coughlan A.Y."/>
            <person name="Deshpande S."/>
            <person name="Douglass A.P."/>
            <person name="Hanson S.J."/>
            <person name="Klenk H.-P."/>
            <person name="Labutti K."/>
            <person name="Lapidus A."/>
            <person name="Lindquist E."/>
            <person name="Lipzen A."/>
            <person name="Meier-Kolthoff J.P."/>
            <person name="Ohm R.A."/>
            <person name="Otillar R.P."/>
            <person name="Pangilinan J."/>
            <person name="Peng Y."/>
            <person name="Rokas A."/>
            <person name="Rosa C.A."/>
            <person name="Scheuner C."/>
            <person name="Sibirny A.A."/>
            <person name="Slot J.C."/>
            <person name="Stielow J.B."/>
            <person name="Sun H."/>
            <person name="Kurtzman C.P."/>
            <person name="Blackwell M."/>
            <person name="Grigoriev I.V."/>
            <person name="Jeffries T.W."/>
        </authorList>
    </citation>
    <scope>NUCLEOTIDE SEQUENCE [LARGE SCALE GENOMIC DNA]</scope>
    <source>
        <strain evidence="8">NRRL Y-12698</strain>
    </source>
</reference>
<feature type="domain" description="Vacuolar protein 14 C-terminal Fig4-binding" evidence="6">
    <location>
        <begin position="533"/>
        <end position="706"/>
    </location>
</feature>
<dbReference type="GO" id="GO:0070772">
    <property type="term" value="C:PAS complex"/>
    <property type="evidence" value="ECO:0007669"/>
    <property type="project" value="EnsemblFungi"/>
</dbReference>
<dbReference type="GeneID" id="30144608"/>
<dbReference type="Pfam" id="PF12755">
    <property type="entry name" value="Vac14_Fab1_bd"/>
    <property type="match status" value="1"/>
</dbReference>
<evidence type="ECO:0000256" key="2">
    <source>
        <dbReference type="ARBA" id="ARBA00010225"/>
    </source>
</evidence>
<dbReference type="SUPFAM" id="SSF48371">
    <property type="entry name" value="ARM repeat"/>
    <property type="match status" value="1"/>
</dbReference>
<dbReference type="InterPro" id="IPR011989">
    <property type="entry name" value="ARM-like"/>
</dbReference>